<protein>
    <submittedName>
        <fullName evidence="2">Uncharacterized protein</fullName>
    </submittedName>
</protein>
<reference evidence="2" key="1">
    <citation type="journal article" date="2023" name="Insect Mol. Biol.">
        <title>Genome sequencing provides insights into the evolution of gene families encoding plant cell wall-degrading enzymes in longhorned beetles.</title>
        <authorList>
            <person name="Shin N.R."/>
            <person name="Okamura Y."/>
            <person name="Kirsch R."/>
            <person name="Pauchet Y."/>
        </authorList>
    </citation>
    <scope>NUCLEOTIDE SEQUENCE</scope>
    <source>
        <strain evidence="2">MMC_N1</strain>
    </source>
</reference>
<organism evidence="2 3">
    <name type="scientific">Molorchus minor</name>
    <dbReference type="NCBI Taxonomy" id="1323400"/>
    <lineage>
        <taxon>Eukaryota</taxon>
        <taxon>Metazoa</taxon>
        <taxon>Ecdysozoa</taxon>
        <taxon>Arthropoda</taxon>
        <taxon>Hexapoda</taxon>
        <taxon>Insecta</taxon>
        <taxon>Pterygota</taxon>
        <taxon>Neoptera</taxon>
        <taxon>Endopterygota</taxon>
        <taxon>Coleoptera</taxon>
        <taxon>Polyphaga</taxon>
        <taxon>Cucujiformia</taxon>
        <taxon>Chrysomeloidea</taxon>
        <taxon>Cerambycidae</taxon>
        <taxon>Lamiinae</taxon>
        <taxon>Monochamini</taxon>
        <taxon>Molorchus</taxon>
    </lineage>
</organism>
<sequence>MNIKYPSPITLAVSPHSPAIKNPSTFGQFIALLRCKINTRLSEQINAFFNEAPDTKYLIIKVASIFGLVGASSREEFCKLTLDDIEESENSLLIHILGTKTNFRRSFCIVGSYTQTITIIMLHHTHRRFFLNYIDDKCTVQPVGINNPKQFSGRCFRRSSASLLENSRANLITIKWHVGEGRIISHG</sequence>
<dbReference type="SUPFAM" id="SSF56349">
    <property type="entry name" value="DNA breaking-rejoining enzymes"/>
    <property type="match status" value="1"/>
</dbReference>
<dbReference type="InterPro" id="IPR013762">
    <property type="entry name" value="Integrase-like_cat_sf"/>
</dbReference>
<evidence type="ECO:0000256" key="1">
    <source>
        <dbReference type="ARBA" id="ARBA00023172"/>
    </source>
</evidence>
<keyword evidence="3" id="KW-1185">Reference proteome</keyword>
<gene>
    <name evidence="2" type="ORF">NQ317_015440</name>
</gene>
<dbReference type="InterPro" id="IPR011010">
    <property type="entry name" value="DNA_brk_join_enz"/>
</dbReference>
<accession>A0ABQ9J2V9</accession>
<evidence type="ECO:0000313" key="2">
    <source>
        <dbReference type="EMBL" id="KAJ8971934.1"/>
    </source>
</evidence>
<dbReference type="Gene3D" id="1.10.443.10">
    <property type="entry name" value="Intergrase catalytic core"/>
    <property type="match status" value="1"/>
</dbReference>
<dbReference type="Proteomes" id="UP001162164">
    <property type="component" value="Unassembled WGS sequence"/>
</dbReference>
<dbReference type="EMBL" id="JAPWTJ010001416">
    <property type="protein sequence ID" value="KAJ8971934.1"/>
    <property type="molecule type" value="Genomic_DNA"/>
</dbReference>
<comment type="caution">
    <text evidence="2">The sequence shown here is derived from an EMBL/GenBank/DDBJ whole genome shotgun (WGS) entry which is preliminary data.</text>
</comment>
<name>A0ABQ9J2V9_9CUCU</name>
<keyword evidence="1" id="KW-0233">DNA recombination</keyword>
<proteinExistence type="predicted"/>
<evidence type="ECO:0000313" key="3">
    <source>
        <dbReference type="Proteomes" id="UP001162164"/>
    </source>
</evidence>